<organism evidence="2">
    <name type="scientific">marine sediment metagenome</name>
    <dbReference type="NCBI Taxonomy" id="412755"/>
    <lineage>
        <taxon>unclassified sequences</taxon>
        <taxon>metagenomes</taxon>
        <taxon>ecological metagenomes</taxon>
    </lineage>
</organism>
<protein>
    <recommendedName>
        <fullName evidence="1">Transposase IS204/IS1001/IS1096/IS1165 zinc-finger domain-containing protein</fullName>
    </recommendedName>
</protein>
<dbReference type="InterPro" id="IPR029261">
    <property type="entry name" value="Transposase_Znf"/>
</dbReference>
<dbReference type="AlphaFoldDB" id="X1D047"/>
<dbReference type="EMBL" id="BART01019969">
    <property type="protein sequence ID" value="GAG98462.1"/>
    <property type="molecule type" value="Genomic_DNA"/>
</dbReference>
<accession>X1D047</accession>
<name>X1D047_9ZZZZ</name>
<comment type="caution">
    <text evidence="2">The sequence shown here is derived from an EMBL/GenBank/DDBJ whole genome shotgun (WGS) entry which is preliminary data.</text>
</comment>
<feature type="domain" description="Transposase IS204/IS1001/IS1096/IS1165 zinc-finger" evidence="1">
    <location>
        <begin position="49"/>
        <end position="94"/>
    </location>
</feature>
<evidence type="ECO:0000313" key="2">
    <source>
        <dbReference type="EMBL" id="GAG98462.1"/>
    </source>
</evidence>
<proteinExistence type="predicted"/>
<sequence>KKFHGNQVDLTPYMDWVGELIGLSEFNVIRVDTRYVGKVIIDVETKADKWKCPKCGELTSNMDHRYPHRIRDNSAFGKQTHLMILKKVFYCRFCDYAFVETLESVHPGRVYTKRYERRSSSGVLKTRLRM</sequence>
<reference evidence="2" key="1">
    <citation type="journal article" date="2014" name="Front. Microbiol.">
        <title>High frequency of phylogenetically diverse reductive dehalogenase-homologous genes in deep subseafloor sedimentary metagenomes.</title>
        <authorList>
            <person name="Kawai M."/>
            <person name="Futagami T."/>
            <person name="Toyoda A."/>
            <person name="Takaki Y."/>
            <person name="Nishi S."/>
            <person name="Hori S."/>
            <person name="Arai W."/>
            <person name="Tsubouchi T."/>
            <person name="Morono Y."/>
            <person name="Uchiyama I."/>
            <person name="Ito T."/>
            <person name="Fujiyama A."/>
            <person name="Inagaki F."/>
            <person name="Takami H."/>
        </authorList>
    </citation>
    <scope>NUCLEOTIDE SEQUENCE</scope>
    <source>
        <strain evidence="2">Expedition CK06-06</strain>
    </source>
</reference>
<dbReference type="Pfam" id="PF14690">
    <property type="entry name" value="Zn_ribbon_ISL3"/>
    <property type="match status" value="1"/>
</dbReference>
<feature type="non-terminal residue" evidence="2">
    <location>
        <position position="1"/>
    </location>
</feature>
<gene>
    <name evidence="2" type="ORF">S01H4_37212</name>
</gene>
<evidence type="ECO:0000259" key="1">
    <source>
        <dbReference type="Pfam" id="PF14690"/>
    </source>
</evidence>